<dbReference type="FunFam" id="3.10.20.90:FF:000469">
    <property type="entry name" value="Polyubiquitin-C"/>
    <property type="match status" value="1"/>
</dbReference>
<evidence type="ECO:0000256" key="7">
    <source>
        <dbReference type="ARBA" id="ARBA00022843"/>
    </source>
</evidence>
<evidence type="ECO:0000313" key="11">
    <source>
        <dbReference type="Proteomes" id="UP001174909"/>
    </source>
</evidence>
<comment type="caution">
    <text evidence="10">The sequence shown here is derived from an EMBL/GenBank/DDBJ whole genome shotgun (WGS) entry which is preliminary data.</text>
</comment>
<comment type="similarity">
    <text evidence="3">Belongs to the ubiquitin family.</text>
</comment>
<evidence type="ECO:0000256" key="1">
    <source>
        <dbReference type="ARBA" id="ARBA00004123"/>
    </source>
</evidence>
<feature type="non-terminal residue" evidence="10">
    <location>
        <position position="183"/>
    </location>
</feature>
<dbReference type="GO" id="GO:0005737">
    <property type="term" value="C:cytoplasm"/>
    <property type="evidence" value="ECO:0007669"/>
    <property type="project" value="UniProtKB-SubCell"/>
</dbReference>
<evidence type="ECO:0000256" key="2">
    <source>
        <dbReference type="ARBA" id="ARBA00004496"/>
    </source>
</evidence>
<keyword evidence="6" id="KW-0677">Repeat</keyword>
<dbReference type="InterPro" id="IPR029071">
    <property type="entry name" value="Ubiquitin-like_domsf"/>
</dbReference>
<keyword evidence="4" id="KW-0963">Cytoplasm</keyword>
<accession>A0AA35TCP9</accession>
<proteinExistence type="inferred from homology"/>
<organism evidence="10 11">
    <name type="scientific">Geodia barretti</name>
    <name type="common">Barrett's horny sponge</name>
    <dbReference type="NCBI Taxonomy" id="519541"/>
    <lineage>
        <taxon>Eukaryota</taxon>
        <taxon>Metazoa</taxon>
        <taxon>Porifera</taxon>
        <taxon>Demospongiae</taxon>
        <taxon>Heteroscleromorpha</taxon>
        <taxon>Tetractinellida</taxon>
        <taxon>Astrophorina</taxon>
        <taxon>Geodiidae</taxon>
        <taxon>Geodia</taxon>
    </lineage>
</organism>
<dbReference type="InterPro" id="IPR050158">
    <property type="entry name" value="Ubiquitin_ubiquitin-like"/>
</dbReference>
<keyword evidence="8" id="KW-0539">Nucleus</keyword>
<feature type="domain" description="Ubiquitin-like" evidence="9">
    <location>
        <begin position="1"/>
        <end position="48"/>
    </location>
</feature>
<dbReference type="CDD" id="cd17039">
    <property type="entry name" value="Ubl_ubiquitin_like"/>
    <property type="match status" value="1"/>
</dbReference>
<keyword evidence="11" id="KW-1185">Reference proteome</keyword>
<evidence type="ECO:0000256" key="6">
    <source>
        <dbReference type="ARBA" id="ARBA00022737"/>
    </source>
</evidence>
<feature type="non-terminal residue" evidence="10">
    <location>
        <position position="1"/>
    </location>
</feature>
<sequence length="183" mass="20493">IKLKVESSTSVRRVKKRIEALEGTPRRLQQLSLDGVCLENRRRMGYYHALISSKCRLVLRSQPQYQVFLRTLSGKTLALGVRGGDTVRHLKSVIYEKEGIPPDQVKVFSGGRVLGDEKRLRDCGLYSGSTVDLSLGLLGGMRIFVKTLKGTILLEVEASDTIENVKAKIKDQEGMPPDRQRLI</sequence>
<dbReference type="Proteomes" id="UP001174909">
    <property type="component" value="Unassembled WGS sequence"/>
</dbReference>
<feature type="domain" description="Ubiquitin-like" evidence="9">
    <location>
        <begin position="141"/>
        <end position="183"/>
    </location>
</feature>
<dbReference type="SUPFAM" id="SSF54236">
    <property type="entry name" value="Ubiquitin-like"/>
    <property type="match status" value="3"/>
</dbReference>
<evidence type="ECO:0000259" key="9">
    <source>
        <dbReference type="PROSITE" id="PS50053"/>
    </source>
</evidence>
<evidence type="ECO:0000313" key="10">
    <source>
        <dbReference type="EMBL" id="CAI8045061.1"/>
    </source>
</evidence>
<name>A0AA35TCP9_GEOBA</name>
<dbReference type="SMART" id="SM00213">
    <property type="entry name" value="UBQ"/>
    <property type="match status" value="3"/>
</dbReference>
<dbReference type="PRINTS" id="PR00348">
    <property type="entry name" value="UBIQUITIN"/>
</dbReference>
<evidence type="ECO:0000256" key="4">
    <source>
        <dbReference type="ARBA" id="ARBA00022490"/>
    </source>
</evidence>
<dbReference type="Gene3D" id="3.10.20.90">
    <property type="entry name" value="Phosphatidylinositol 3-kinase Catalytic Subunit, Chain A, domain 1"/>
    <property type="match status" value="3"/>
</dbReference>
<dbReference type="InterPro" id="IPR000626">
    <property type="entry name" value="Ubiquitin-like_dom"/>
</dbReference>
<dbReference type="InterPro" id="IPR019956">
    <property type="entry name" value="Ubiquitin_dom"/>
</dbReference>
<dbReference type="PROSITE" id="PS50053">
    <property type="entry name" value="UBIQUITIN_2"/>
    <property type="match status" value="3"/>
</dbReference>
<comment type="subcellular location">
    <subcellularLocation>
        <location evidence="2">Cytoplasm</location>
    </subcellularLocation>
    <subcellularLocation>
        <location evidence="1">Nucleus</location>
    </subcellularLocation>
</comment>
<evidence type="ECO:0000256" key="3">
    <source>
        <dbReference type="ARBA" id="ARBA00008430"/>
    </source>
</evidence>
<feature type="domain" description="Ubiquitin-like" evidence="9">
    <location>
        <begin position="65"/>
        <end position="140"/>
    </location>
</feature>
<evidence type="ECO:0000256" key="8">
    <source>
        <dbReference type="ARBA" id="ARBA00023242"/>
    </source>
</evidence>
<dbReference type="EMBL" id="CASHTH010003444">
    <property type="protein sequence ID" value="CAI8045061.1"/>
    <property type="molecule type" value="Genomic_DNA"/>
</dbReference>
<dbReference type="GO" id="GO:0005634">
    <property type="term" value="C:nucleus"/>
    <property type="evidence" value="ECO:0007669"/>
    <property type="project" value="UniProtKB-SubCell"/>
</dbReference>
<keyword evidence="5" id="KW-1017">Isopeptide bond</keyword>
<reference evidence="10" key="1">
    <citation type="submission" date="2023-03" db="EMBL/GenBank/DDBJ databases">
        <authorList>
            <person name="Steffen K."/>
            <person name="Cardenas P."/>
        </authorList>
    </citation>
    <scope>NUCLEOTIDE SEQUENCE</scope>
</reference>
<dbReference type="PANTHER" id="PTHR10666">
    <property type="entry name" value="UBIQUITIN"/>
    <property type="match status" value="1"/>
</dbReference>
<gene>
    <name evidence="10" type="ORF">GBAR_LOCUS24943</name>
</gene>
<keyword evidence="7" id="KW-0832">Ubl conjugation</keyword>
<dbReference type="Pfam" id="PF00240">
    <property type="entry name" value="ubiquitin"/>
    <property type="match status" value="3"/>
</dbReference>
<dbReference type="AlphaFoldDB" id="A0AA35TCP9"/>
<evidence type="ECO:0000256" key="5">
    <source>
        <dbReference type="ARBA" id="ARBA00022499"/>
    </source>
</evidence>
<protein>
    <submittedName>
        <fullName evidence="10">Polyubiquitin</fullName>
    </submittedName>
</protein>